<evidence type="ECO:0000313" key="8">
    <source>
        <dbReference type="EMBL" id="RWS24145.1"/>
    </source>
</evidence>
<dbReference type="OrthoDB" id="431626at2759"/>
<keyword evidence="4" id="KW-0653">Protein transport</keyword>
<evidence type="ECO:0000256" key="1">
    <source>
        <dbReference type="ARBA" id="ARBA00004123"/>
    </source>
</evidence>
<accession>A0A443S9R2</accession>
<evidence type="ECO:0000256" key="6">
    <source>
        <dbReference type="SAM" id="MobiDB-lite"/>
    </source>
</evidence>
<dbReference type="Pfam" id="PF25018">
    <property type="entry name" value="HEAT_IPO9_c"/>
    <property type="match status" value="1"/>
</dbReference>
<dbReference type="GO" id="GO:0005635">
    <property type="term" value="C:nuclear envelope"/>
    <property type="evidence" value="ECO:0007669"/>
    <property type="project" value="TreeGrafter"/>
</dbReference>
<keyword evidence="3" id="KW-0813">Transport</keyword>
<feature type="region of interest" description="Disordered" evidence="6">
    <location>
        <begin position="908"/>
        <end position="944"/>
    </location>
</feature>
<feature type="domain" description="Importin N-terminal" evidence="7">
    <location>
        <begin position="30"/>
        <end position="106"/>
    </location>
</feature>
<dbReference type="Pfam" id="PF03810">
    <property type="entry name" value="IBN_N"/>
    <property type="match status" value="1"/>
</dbReference>
<name>A0A443S9R2_9ACAR</name>
<evidence type="ECO:0000256" key="3">
    <source>
        <dbReference type="ARBA" id="ARBA00022448"/>
    </source>
</evidence>
<dbReference type="AlphaFoldDB" id="A0A443S9R2"/>
<comment type="caution">
    <text evidence="8">The sequence shown here is derived from an EMBL/GenBank/DDBJ whole genome shotgun (WGS) entry which is preliminary data.</text>
</comment>
<dbReference type="PANTHER" id="PTHR10997">
    <property type="entry name" value="IMPORTIN-7, 8, 11"/>
    <property type="match status" value="1"/>
</dbReference>
<sequence length="944" mass="106129">MSQQNQQLKEALFENLLGIINADTNIRRNAEEQIKVFEVTNEYGIHLTEISLDLGINWPLRQLASVLLKQYIDVHWCRGHDKFQEPEVEKDAKVHIKRLLMNALGKDTQSNLCANPGEKKLRSSIAYAISAIAHYEWPDEWPDLFKELLSFLSSRNYGAIYGAMKVFSEISHEIVDTQIPSIAPLLLPKMYEIFVDSQNFSAGTRERAVQIFTVIAETVAVMGEYDKVAVKLYLDPVLPQFTEALVKVMQNYNEIEIGLQKSALNSLTMLIKNCRKRMWKWMPQILTPVWYSLTTSATTYLKTVVNMESDCNDGASHSQVDSDGEVVCLESVIFAIFDFVSILIENSKSRKLIKQGITDLLYYIFLYMQITDEQMQSWSANPDQFVEDEDDDSYSYTVRQSALEILLSLAREYEENESIEENELFQGAFVSALKKLFEESNQHKSNPNNTWWWKMQEAGLFALGSLSQSLLITIKQNNPLSVELKNILDHVFATTEQISPFFFGRSLWTAARFAPLMNEAVIDRMLQATVTSLVSDSPVIQIYGLRSAFNFCVHLKDNNQIGLIRPYLPQMLEATIGIGTRYSTEVLALVLETVSVLISVDKSFTVSVESKVCPLAIATFLRHSGDPILITITQEIFKELSKNEHCIGLLQQRIIPTLISILNPSQLTPTVHTLQPVAIDILTTIVRNSAVPLSEQLMNQAFPAVIHCILSTADDNATLQNGGECMRAFVSKSTEQIAAYREVDSGRDGLSLVLQVCLHILDPRVNESCAAFVGSLIFVTINKASQYIGNDNIHLLLRSVLSKLQTSETLSVIQGLIMVFAHLINHHLPTVLDFLSSLPGPSGSQSALEFVLTQWLNRQHLFYGAYENKVSIMALCKLLEHSIVNSNNQDEKLNLNLIRVPGDPIPIDSPGIKTRAKSSGKPDQWTVIPCSLTPEDEEEDDDSD</sequence>
<dbReference type="SMART" id="SM00913">
    <property type="entry name" value="IBN_N"/>
    <property type="match status" value="1"/>
</dbReference>
<dbReference type="Pfam" id="PF25758">
    <property type="entry name" value="TPR_IPO11"/>
    <property type="match status" value="1"/>
</dbReference>
<dbReference type="InterPro" id="IPR056840">
    <property type="entry name" value="HEAT_IPO9_central"/>
</dbReference>
<organism evidence="8 9">
    <name type="scientific">Leptotrombidium deliense</name>
    <dbReference type="NCBI Taxonomy" id="299467"/>
    <lineage>
        <taxon>Eukaryota</taxon>
        <taxon>Metazoa</taxon>
        <taxon>Ecdysozoa</taxon>
        <taxon>Arthropoda</taxon>
        <taxon>Chelicerata</taxon>
        <taxon>Arachnida</taxon>
        <taxon>Acari</taxon>
        <taxon>Acariformes</taxon>
        <taxon>Trombidiformes</taxon>
        <taxon>Prostigmata</taxon>
        <taxon>Anystina</taxon>
        <taxon>Parasitengona</taxon>
        <taxon>Trombiculoidea</taxon>
        <taxon>Trombiculidae</taxon>
        <taxon>Leptotrombidium</taxon>
    </lineage>
</organism>
<dbReference type="SUPFAM" id="SSF48371">
    <property type="entry name" value="ARM repeat"/>
    <property type="match status" value="1"/>
</dbReference>
<dbReference type="STRING" id="299467.A0A443S9R2"/>
<feature type="non-terminal residue" evidence="8">
    <location>
        <position position="944"/>
    </location>
</feature>
<evidence type="ECO:0000259" key="7">
    <source>
        <dbReference type="PROSITE" id="PS50166"/>
    </source>
</evidence>
<reference evidence="8 9" key="1">
    <citation type="journal article" date="2018" name="Gigascience">
        <title>Genomes of trombidid mites reveal novel predicted allergens and laterally-transferred genes associated with secondary metabolism.</title>
        <authorList>
            <person name="Dong X."/>
            <person name="Chaisiri K."/>
            <person name="Xia D."/>
            <person name="Armstrong S.D."/>
            <person name="Fang Y."/>
            <person name="Donnelly M.J."/>
            <person name="Kadowaki T."/>
            <person name="McGarry J.W."/>
            <person name="Darby A.C."/>
            <person name="Makepeace B.L."/>
        </authorList>
    </citation>
    <scope>NUCLEOTIDE SEQUENCE [LARGE SCALE GENOMIC DNA]</scope>
    <source>
        <strain evidence="8">UoL-UT</strain>
    </source>
</reference>
<evidence type="ECO:0000256" key="4">
    <source>
        <dbReference type="ARBA" id="ARBA00022927"/>
    </source>
</evidence>
<dbReference type="GO" id="GO:0005829">
    <property type="term" value="C:cytosol"/>
    <property type="evidence" value="ECO:0007669"/>
    <property type="project" value="TreeGrafter"/>
</dbReference>
<dbReference type="Gene3D" id="1.25.10.10">
    <property type="entry name" value="Leucine-rich Repeat Variant"/>
    <property type="match status" value="1"/>
</dbReference>
<comment type="subcellular location">
    <subcellularLocation>
        <location evidence="1">Nucleus</location>
    </subcellularLocation>
</comment>
<dbReference type="InterPro" id="IPR011989">
    <property type="entry name" value="ARM-like"/>
</dbReference>
<proteinExistence type="inferred from homology"/>
<dbReference type="InterPro" id="IPR016024">
    <property type="entry name" value="ARM-type_fold"/>
</dbReference>
<dbReference type="Proteomes" id="UP000288716">
    <property type="component" value="Unassembled WGS sequence"/>
</dbReference>
<keyword evidence="5" id="KW-0539">Nucleus</keyword>
<keyword evidence="9" id="KW-1185">Reference proteome</keyword>
<dbReference type="PANTHER" id="PTHR10997:SF9">
    <property type="entry name" value="IMPORTIN-9"/>
    <property type="match status" value="1"/>
</dbReference>
<dbReference type="EMBL" id="NCKV01005307">
    <property type="protein sequence ID" value="RWS24145.1"/>
    <property type="molecule type" value="Genomic_DNA"/>
</dbReference>
<gene>
    <name evidence="8" type="ORF">B4U80_10754</name>
</gene>
<dbReference type="InterPro" id="IPR058669">
    <property type="entry name" value="TPR_IPO7/11-like"/>
</dbReference>
<dbReference type="InterPro" id="IPR001494">
    <property type="entry name" value="Importin-beta_N"/>
</dbReference>
<comment type="similarity">
    <text evidence="2">Belongs to the importin beta family.</text>
</comment>
<dbReference type="VEuPathDB" id="VectorBase:LDEU007895"/>
<evidence type="ECO:0000256" key="5">
    <source>
        <dbReference type="ARBA" id="ARBA00023242"/>
    </source>
</evidence>
<feature type="compositionally biased region" description="Acidic residues" evidence="6">
    <location>
        <begin position="934"/>
        <end position="944"/>
    </location>
</feature>
<dbReference type="InterPro" id="IPR013598">
    <property type="entry name" value="Exportin-1/Importin-b-like"/>
</dbReference>
<protein>
    <submittedName>
        <fullName evidence="8">Importin-9-like protein</fullName>
    </submittedName>
</protein>
<dbReference type="GO" id="GO:0006606">
    <property type="term" value="P:protein import into nucleus"/>
    <property type="evidence" value="ECO:0007669"/>
    <property type="project" value="TreeGrafter"/>
</dbReference>
<dbReference type="PROSITE" id="PS50166">
    <property type="entry name" value="IMPORTIN_B_NT"/>
    <property type="match status" value="1"/>
</dbReference>
<dbReference type="Pfam" id="PF08389">
    <property type="entry name" value="Xpo1"/>
    <property type="match status" value="1"/>
</dbReference>
<evidence type="ECO:0000313" key="9">
    <source>
        <dbReference type="Proteomes" id="UP000288716"/>
    </source>
</evidence>
<dbReference type="GO" id="GO:0031267">
    <property type="term" value="F:small GTPase binding"/>
    <property type="evidence" value="ECO:0007669"/>
    <property type="project" value="InterPro"/>
</dbReference>
<evidence type="ECO:0000256" key="2">
    <source>
        <dbReference type="ARBA" id="ARBA00007991"/>
    </source>
</evidence>